<dbReference type="AlphaFoldDB" id="A0A443QAU4"/>
<keyword evidence="3" id="KW-1185">Reference proteome</keyword>
<evidence type="ECO:0000256" key="1">
    <source>
        <dbReference type="SAM" id="MobiDB-lite"/>
    </source>
</evidence>
<name>A0A443QAU4_9ACAR</name>
<evidence type="ECO:0000313" key="2">
    <source>
        <dbReference type="EMBL" id="RWS00124.1"/>
    </source>
</evidence>
<feature type="non-terminal residue" evidence="2">
    <location>
        <position position="239"/>
    </location>
</feature>
<feature type="region of interest" description="Disordered" evidence="1">
    <location>
        <begin position="141"/>
        <end position="239"/>
    </location>
</feature>
<protein>
    <submittedName>
        <fullName evidence="2">Uncharacterized protein</fullName>
    </submittedName>
</protein>
<dbReference type="Proteomes" id="UP000285301">
    <property type="component" value="Unassembled WGS sequence"/>
</dbReference>
<reference evidence="2 3" key="1">
    <citation type="journal article" date="2018" name="Gigascience">
        <title>Genomes of trombidid mites reveal novel predicted allergens and laterally-transferred genes associated with secondary metabolism.</title>
        <authorList>
            <person name="Dong X."/>
            <person name="Chaisiri K."/>
            <person name="Xia D."/>
            <person name="Armstrong S.D."/>
            <person name="Fang Y."/>
            <person name="Donnelly M.J."/>
            <person name="Kadowaki T."/>
            <person name="McGarry J.W."/>
            <person name="Darby A.C."/>
            <person name="Makepeace B.L."/>
        </authorList>
    </citation>
    <scope>NUCLEOTIDE SEQUENCE [LARGE SCALE GENOMIC DNA]</scope>
    <source>
        <strain evidence="2">UoL-WK</strain>
    </source>
</reference>
<gene>
    <name evidence="2" type="ORF">B4U79_14369</name>
</gene>
<accession>A0A443QAU4</accession>
<organism evidence="2 3">
    <name type="scientific">Dinothrombium tinctorium</name>
    <dbReference type="NCBI Taxonomy" id="1965070"/>
    <lineage>
        <taxon>Eukaryota</taxon>
        <taxon>Metazoa</taxon>
        <taxon>Ecdysozoa</taxon>
        <taxon>Arthropoda</taxon>
        <taxon>Chelicerata</taxon>
        <taxon>Arachnida</taxon>
        <taxon>Acari</taxon>
        <taxon>Acariformes</taxon>
        <taxon>Trombidiformes</taxon>
        <taxon>Prostigmata</taxon>
        <taxon>Anystina</taxon>
        <taxon>Parasitengona</taxon>
        <taxon>Trombidioidea</taxon>
        <taxon>Trombidiidae</taxon>
        <taxon>Dinothrombium</taxon>
    </lineage>
</organism>
<comment type="caution">
    <text evidence="2">The sequence shown here is derived from an EMBL/GenBank/DDBJ whole genome shotgun (WGS) entry which is preliminary data.</text>
</comment>
<feature type="compositionally biased region" description="Polar residues" evidence="1">
    <location>
        <begin position="196"/>
        <end position="209"/>
    </location>
</feature>
<dbReference type="EMBL" id="NCKU01012276">
    <property type="protein sequence ID" value="RWS00124.1"/>
    <property type="molecule type" value="Genomic_DNA"/>
</dbReference>
<proteinExistence type="predicted"/>
<feature type="compositionally biased region" description="Low complexity" evidence="1">
    <location>
        <begin position="166"/>
        <end position="178"/>
    </location>
</feature>
<evidence type="ECO:0000313" key="3">
    <source>
        <dbReference type="Proteomes" id="UP000285301"/>
    </source>
</evidence>
<feature type="compositionally biased region" description="Polar residues" evidence="1">
    <location>
        <begin position="141"/>
        <end position="153"/>
    </location>
</feature>
<sequence>MVDSYEPYTQTGHHYSSYASTYTLDETYTTDHTNSYIHDRKGHPRVRNHHYITNSTNPKGTIYIKRPRQLHTGQPNSNTSTHSTRMILPICIRNSTVNPQQTRRSNCPCNINCNSIHHTNNQIKVPGNPILPNQPSIILSNNKYSNPTYMNRSPTRRRPIHPNRTNLNNSILHILHNKPNNDKPKKINANPPPPYSTLNPETSSDSPSAKSKGAEKYQQTQPYWGPYEYEYNPKPYAPT</sequence>
<dbReference type="OrthoDB" id="8300617at2759"/>